<keyword evidence="10" id="KW-1185">Reference proteome</keyword>
<keyword evidence="4 5" id="KW-0274">FAD</keyword>
<keyword evidence="5" id="KW-0560">Oxidoreductase</keyword>
<evidence type="ECO:0000259" key="6">
    <source>
        <dbReference type="Pfam" id="PF00441"/>
    </source>
</evidence>
<name>A0ABS1FAC8_9PROT</name>
<evidence type="ECO:0000313" key="9">
    <source>
        <dbReference type="EMBL" id="MBK1840371.1"/>
    </source>
</evidence>
<comment type="cofactor">
    <cofactor evidence="1 5">
        <name>FAD</name>
        <dbReference type="ChEBI" id="CHEBI:57692"/>
    </cofactor>
</comment>
<feature type="domain" description="Acyl-CoA oxidase/dehydrogenase middle" evidence="7">
    <location>
        <begin position="120"/>
        <end position="219"/>
    </location>
</feature>
<dbReference type="InterPro" id="IPR006091">
    <property type="entry name" value="Acyl-CoA_Oxase/DH_mid-dom"/>
</dbReference>
<keyword evidence="3 5" id="KW-0285">Flavoprotein</keyword>
<dbReference type="Pfam" id="PF02770">
    <property type="entry name" value="Acyl-CoA_dh_M"/>
    <property type="match status" value="1"/>
</dbReference>
<dbReference type="Gene3D" id="1.10.540.10">
    <property type="entry name" value="Acyl-CoA dehydrogenase/oxidase, N-terminal domain"/>
    <property type="match status" value="1"/>
</dbReference>
<comment type="caution">
    <text evidence="9">The sequence shown here is derived from an EMBL/GenBank/DDBJ whole genome shotgun (WGS) entry which is preliminary data.</text>
</comment>
<dbReference type="SUPFAM" id="SSF47203">
    <property type="entry name" value="Acyl-CoA dehydrogenase C-terminal domain-like"/>
    <property type="match status" value="1"/>
</dbReference>
<dbReference type="PANTHER" id="PTHR43884">
    <property type="entry name" value="ACYL-COA DEHYDROGENASE"/>
    <property type="match status" value="1"/>
</dbReference>
<dbReference type="InterPro" id="IPR046373">
    <property type="entry name" value="Acyl-CoA_Oxase/DH_mid-dom_sf"/>
</dbReference>
<dbReference type="Gene3D" id="1.20.140.10">
    <property type="entry name" value="Butyryl-CoA Dehydrogenase, subunit A, domain 3"/>
    <property type="match status" value="1"/>
</dbReference>
<reference evidence="10" key="1">
    <citation type="submission" date="2021-01" db="EMBL/GenBank/DDBJ databases">
        <title>Genome public.</title>
        <authorList>
            <person name="Liu C."/>
            <person name="Sun Q."/>
        </authorList>
    </citation>
    <scope>NUCLEOTIDE SEQUENCE [LARGE SCALE GENOMIC DNA]</scope>
    <source>
        <strain evidence="10">YIM B02556</strain>
    </source>
</reference>
<dbReference type="InterPro" id="IPR036250">
    <property type="entry name" value="AcylCo_DH-like_C"/>
</dbReference>
<dbReference type="RefSeq" id="WP_200196902.1">
    <property type="nucleotide sequence ID" value="NZ_JAENHM010000063.1"/>
</dbReference>
<feature type="domain" description="Acyl-CoA dehydrogenase/oxidase N-terminal" evidence="8">
    <location>
        <begin position="4"/>
        <end position="116"/>
    </location>
</feature>
<evidence type="ECO:0000256" key="5">
    <source>
        <dbReference type="RuleBase" id="RU362125"/>
    </source>
</evidence>
<proteinExistence type="inferred from homology"/>
<dbReference type="InterPro" id="IPR006089">
    <property type="entry name" value="Acyl-CoA_DH_CS"/>
</dbReference>
<feature type="domain" description="Acyl-CoA dehydrogenase/oxidase C-terminal" evidence="6">
    <location>
        <begin position="231"/>
        <end position="379"/>
    </location>
</feature>
<dbReference type="InterPro" id="IPR009100">
    <property type="entry name" value="AcylCoA_DH/oxidase_NM_dom_sf"/>
</dbReference>
<evidence type="ECO:0000256" key="3">
    <source>
        <dbReference type="ARBA" id="ARBA00022630"/>
    </source>
</evidence>
<dbReference type="PROSITE" id="PS00072">
    <property type="entry name" value="ACYL_COA_DH_1"/>
    <property type="match status" value="1"/>
</dbReference>
<dbReference type="InterPro" id="IPR009075">
    <property type="entry name" value="AcylCo_DH/oxidase_C"/>
</dbReference>
<evidence type="ECO:0000256" key="2">
    <source>
        <dbReference type="ARBA" id="ARBA00009347"/>
    </source>
</evidence>
<dbReference type="PIRSF" id="PIRSF016578">
    <property type="entry name" value="HsaA"/>
    <property type="match status" value="1"/>
</dbReference>
<evidence type="ECO:0000313" key="10">
    <source>
        <dbReference type="Proteomes" id="UP000652760"/>
    </source>
</evidence>
<dbReference type="PANTHER" id="PTHR43884:SF12">
    <property type="entry name" value="ISOVALERYL-COA DEHYDROGENASE, MITOCHONDRIAL-RELATED"/>
    <property type="match status" value="1"/>
</dbReference>
<gene>
    <name evidence="9" type="ORF">JHL17_23490</name>
</gene>
<protein>
    <submittedName>
        <fullName evidence="9">Acyl-CoA dehydrogenase</fullName>
    </submittedName>
</protein>
<dbReference type="InterPro" id="IPR037069">
    <property type="entry name" value="AcylCoA_DH/ox_N_sf"/>
</dbReference>
<accession>A0ABS1FAC8</accession>
<dbReference type="EMBL" id="JAENHM010000063">
    <property type="protein sequence ID" value="MBK1840371.1"/>
    <property type="molecule type" value="Genomic_DNA"/>
</dbReference>
<dbReference type="CDD" id="cd01158">
    <property type="entry name" value="SCAD_SBCAD"/>
    <property type="match status" value="1"/>
</dbReference>
<organism evidence="9 10">
    <name type="scientific">Azospirillum endophyticum</name>
    <dbReference type="NCBI Taxonomy" id="2800326"/>
    <lineage>
        <taxon>Bacteria</taxon>
        <taxon>Pseudomonadati</taxon>
        <taxon>Pseudomonadota</taxon>
        <taxon>Alphaproteobacteria</taxon>
        <taxon>Rhodospirillales</taxon>
        <taxon>Azospirillaceae</taxon>
        <taxon>Azospirillum</taxon>
    </lineage>
</organism>
<dbReference type="Gene3D" id="2.40.110.10">
    <property type="entry name" value="Butyryl-CoA Dehydrogenase, subunit A, domain 2"/>
    <property type="match status" value="1"/>
</dbReference>
<sequence length="381" mass="41000">MHLTEEQTMVRDMARAFAQDRLAPTAAERDRSGAFPKAELAEMGELGLMGMLVPEEFGGAATDHVAYALAIEEIAAGDGAVSTIMSVHNSVGCMPILKFGTDAQKDRFLKPMARGERLGAFCLTEPQAGSDASAIKTRARRDGDRNGDWWVLNGTKQFITSGSQADVAIVFAVTDPGAGKKGLSAFIVPTDTPGYQVARTEEKLGQHCSDTCQIVFEDCRVPAELMLGAEGAGYKVALANLEGGRIGIASQSVGMARAALDHAIRYAQERQSMGVPIIQHQAVAFRLADMATRVEAARQLVLHAASLRDAGVPCMKEAAMAKLFASEMAEKVCSDAIQIHGGYGYLNDFPVERIYRDVRVCQIYEGTSDIQRLVISRALIQ</sequence>
<dbReference type="PROSITE" id="PS00073">
    <property type="entry name" value="ACYL_COA_DH_2"/>
    <property type="match status" value="1"/>
</dbReference>
<evidence type="ECO:0000256" key="4">
    <source>
        <dbReference type="ARBA" id="ARBA00022827"/>
    </source>
</evidence>
<evidence type="ECO:0000259" key="8">
    <source>
        <dbReference type="Pfam" id="PF02771"/>
    </source>
</evidence>
<evidence type="ECO:0000256" key="1">
    <source>
        <dbReference type="ARBA" id="ARBA00001974"/>
    </source>
</evidence>
<dbReference type="Pfam" id="PF02771">
    <property type="entry name" value="Acyl-CoA_dh_N"/>
    <property type="match status" value="1"/>
</dbReference>
<dbReference type="SUPFAM" id="SSF56645">
    <property type="entry name" value="Acyl-CoA dehydrogenase NM domain-like"/>
    <property type="match status" value="1"/>
</dbReference>
<dbReference type="Proteomes" id="UP000652760">
    <property type="component" value="Unassembled WGS sequence"/>
</dbReference>
<dbReference type="Pfam" id="PF00441">
    <property type="entry name" value="Acyl-CoA_dh_1"/>
    <property type="match status" value="1"/>
</dbReference>
<dbReference type="InterPro" id="IPR013786">
    <property type="entry name" value="AcylCoA_DH/ox_N"/>
</dbReference>
<evidence type="ECO:0000259" key="7">
    <source>
        <dbReference type="Pfam" id="PF02770"/>
    </source>
</evidence>
<comment type="similarity">
    <text evidence="2 5">Belongs to the acyl-CoA dehydrogenase family.</text>
</comment>